<name>A0A7T7XNY6_9SPIR</name>
<dbReference type="Pfam" id="PF17131">
    <property type="entry name" value="LolA_like"/>
    <property type="match status" value="1"/>
</dbReference>
<dbReference type="AlphaFoldDB" id="A0A7T7XNY6"/>
<evidence type="ECO:0000313" key="4">
    <source>
        <dbReference type="Proteomes" id="UP000595917"/>
    </source>
</evidence>
<dbReference type="InterPro" id="IPR029046">
    <property type="entry name" value="LolA/LolB/LppX"/>
</dbReference>
<evidence type="ECO:0000313" key="3">
    <source>
        <dbReference type="EMBL" id="QQO09811.1"/>
    </source>
</evidence>
<keyword evidence="1" id="KW-0732">Signal</keyword>
<protein>
    <submittedName>
        <fullName evidence="3">Outer membrane lipoprotein-sorting protein</fullName>
    </submittedName>
</protein>
<sequence>MRIKLIIGMLLCIYPSVWAISDLELLKQADSLASYYDTDFSAEYTIVQDKPGQSRSTTVAGVFRRDSQDMYVIVIMQPTVSKGQGYLKQGKTLWFYDPESRRFNTTSSQDRFQNTNARNSDFTRSTLAEDYRIVSGEDEMLGRFNCRVLSLEGLTDELTYPKMKIWISEDGLVRKTEDYSLSGQLLRTSAFPDYQQIGRRLVPRRILFVDTLRGATINGTFVNEKTQITITKPSFEKVPDSVYSKTFLETVNR</sequence>
<dbReference type="Gene3D" id="2.50.20.10">
    <property type="entry name" value="Lipoprotein localisation LolA/LolB/LppX"/>
    <property type="match status" value="1"/>
</dbReference>
<organism evidence="3 4">
    <name type="scientific">Breznakiella homolactica</name>
    <dbReference type="NCBI Taxonomy" id="2798577"/>
    <lineage>
        <taxon>Bacteria</taxon>
        <taxon>Pseudomonadati</taxon>
        <taxon>Spirochaetota</taxon>
        <taxon>Spirochaetia</taxon>
        <taxon>Spirochaetales</taxon>
        <taxon>Breznakiellaceae</taxon>
        <taxon>Breznakiella</taxon>
    </lineage>
</organism>
<reference evidence="3" key="1">
    <citation type="submission" date="2021-01" db="EMBL/GenBank/DDBJ databases">
        <title>Description of Breznakiella homolactica.</title>
        <authorList>
            <person name="Song Y."/>
            <person name="Brune A."/>
        </authorList>
    </citation>
    <scope>NUCLEOTIDE SEQUENCE</scope>
    <source>
        <strain evidence="3">RmG30</strain>
    </source>
</reference>
<dbReference type="CDD" id="cd16329">
    <property type="entry name" value="LolA_like"/>
    <property type="match status" value="1"/>
</dbReference>
<keyword evidence="3" id="KW-0449">Lipoprotein</keyword>
<dbReference type="EMBL" id="CP067089">
    <property type="protein sequence ID" value="QQO09811.1"/>
    <property type="molecule type" value="Genomic_DNA"/>
</dbReference>
<evidence type="ECO:0000256" key="1">
    <source>
        <dbReference type="ARBA" id="ARBA00022729"/>
    </source>
</evidence>
<dbReference type="KEGG" id="bhc:JFL75_02565"/>
<feature type="domain" description="Uncharacterized protein TP-0789" evidence="2">
    <location>
        <begin position="68"/>
        <end position="250"/>
    </location>
</feature>
<dbReference type="Proteomes" id="UP000595917">
    <property type="component" value="Chromosome"/>
</dbReference>
<evidence type="ECO:0000259" key="2">
    <source>
        <dbReference type="Pfam" id="PF17131"/>
    </source>
</evidence>
<dbReference type="RefSeq" id="WP_215627114.1">
    <property type="nucleotide sequence ID" value="NZ_CP067089.2"/>
</dbReference>
<proteinExistence type="predicted"/>
<gene>
    <name evidence="3" type="ORF">JFL75_02565</name>
</gene>
<keyword evidence="4" id="KW-1185">Reference proteome</keyword>
<dbReference type="SUPFAM" id="SSF89392">
    <property type="entry name" value="Prokaryotic lipoproteins and lipoprotein localization factors"/>
    <property type="match status" value="1"/>
</dbReference>
<accession>A0A7T7XNY6</accession>
<dbReference type="InterPro" id="IPR033399">
    <property type="entry name" value="TP_0789-like"/>
</dbReference>